<dbReference type="FunFam" id="3.30.160.60:FF:000026">
    <property type="entry name" value="Transcription factor Sp3"/>
    <property type="match status" value="1"/>
</dbReference>
<feature type="compositionally biased region" description="Polar residues" evidence="12">
    <location>
        <begin position="286"/>
        <end position="303"/>
    </location>
</feature>
<feature type="domain" description="C2H2-type" evidence="13">
    <location>
        <begin position="728"/>
        <end position="757"/>
    </location>
</feature>
<keyword evidence="3" id="KW-0677">Repeat</keyword>
<dbReference type="Proteomes" id="UP001152320">
    <property type="component" value="Chromosome 23"/>
</dbReference>
<dbReference type="SUPFAM" id="SSF57667">
    <property type="entry name" value="beta-beta-alpha zinc fingers"/>
    <property type="match status" value="2"/>
</dbReference>
<dbReference type="GO" id="GO:0008270">
    <property type="term" value="F:zinc ion binding"/>
    <property type="evidence" value="ECO:0007669"/>
    <property type="project" value="UniProtKB-KW"/>
</dbReference>
<evidence type="ECO:0000256" key="3">
    <source>
        <dbReference type="ARBA" id="ARBA00022737"/>
    </source>
</evidence>
<dbReference type="GO" id="GO:0000978">
    <property type="term" value="F:RNA polymerase II cis-regulatory region sequence-specific DNA binding"/>
    <property type="evidence" value="ECO:0007669"/>
    <property type="project" value="TreeGrafter"/>
</dbReference>
<feature type="compositionally biased region" description="Polar residues" evidence="12">
    <location>
        <begin position="840"/>
        <end position="850"/>
    </location>
</feature>
<name>A0A9Q1BAV2_HOLLE</name>
<dbReference type="OrthoDB" id="3437960at2759"/>
<feature type="region of interest" description="Disordered" evidence="12">
    <location>
        <begin position="778"/>
        <end position="850"/>
    </location>
</feature>
<evidence type="ECO:0000256" key="8">
    <source>
        <dbReference type="ARBA" id="ARBA00023163"/>
    </source>
</evidence>
<dbReference type="InterPro" id="IPR013087">
    <property type="entry name" value="Znf_C2H2_type"/>
</dbReference>
<feature type="region of interest" description="Disordered" evidence="12">
    <location>
        <begin position="1"/>
        <end position="27"/>
    </location>
</feature>
<sequence length="881" mass="93332">MSKTDDSKSSGTSQGQENSGTQPSPLALLAATCSKIGSPSKPKVQVNNQTNQGQSVQVLNAAQSQAILAASGQAGITFQQQPIQLSSLPIQLASSNLGGPVQVQLDANTLASIQQQLQQQQQQIGAPKTQQQQGGQNIVANLNQPAAQVIQQATTQLIPTNGLQYSVVPHLVVDADGNIVSQSTGNQATATTQQNIVQAGGQLTQSQGGGSVVNIPGIGNVLLSASQVLQGGQIVQNVGTPTRLSIGNQPIALQVASNVPTVSVPASSSQLPGSQQLTLGNIPVTGQATQLPKGQQNAQQKSQGDVKPSDTMTQVHQSPQKTSSQGSTLVNTTSAAGAAVTSQQIQVLPQIINNQQFVQMQPQQSTQKQIQNVISQLQQQVNSATNVQTSQNNAVQLATTTQQQNVMVTSQGSTVTSTATSKAQQVQAVASGNQVQGQTIQLGQQNVQIQQLPNGQITLTPQPTQQQGIVLQALQQPQTITLQTLNNVQGIPQTITIPIQGQTVGQQLSGANIFIQTPQGTLQAVQPGQAIYQNPVILGASNGGVQTVQIQGLNVGTQQQQQTATSNAITTIPYATTIGGQQVQISQVHPVTLGTKQQVVQQVTQNNNNGNVTMPAKSWNSPQQLTNSVTAAVPNLVSPQQLLTGSPSFLSLNHSAEGDYGNSDSPRLKKVVKRMACTCPNCTDTDKSHSALGKKKQHICHIPNCGKVYGKTSHLRAHLRWHTGERPFVCDWLFCGKRFTRSDELQRHKRTHTGEKRFECSECGKRFMRSDHLTKHVRTHLNKRGNKDSSEVTAVSDQSMDPGTPIINDGGDGLAGEETQQGIESQSGLEPQQGLDPSLMSINSSLPQTGLKQEEVNIIVAKGIEEPPLVEEEEGEDITLN</sequence>
<protein>
    <submittedName>
        <fullName evidence="14">Transcription factor Sp3</fullName>
    </submittedName>
</protein>
<keyword evidence="9" id="KW-0539">Nucleus</keyword>
<accession>A0A9Q1BAV2</accession>
<evidence type="ECO:0000256" key="6">
    <source>
        <dbReference type="ARBA" id="ARBA00023015"/>
    </source>
</evidence>
<evidence type="ECO:0000256" key="4">
    <source>
        <dbReference type="ARBA" id="ARBA00022771"/>
    </source>
</evidence>
<evidence type="ECO:0000259" key="13">
    <source>
        <dbReference type="PROSITE" id="PS50157"/>
    </source>
</evidence>
<evidence type="ECO:0000256" key="10">
    <source>
        <dbReference type="ARBA" id="ARBA00038409"/>
    </source>
</evidence>
<dbReference type="FunFam" id="3.30.160.60:FF:000014">
    <property type="entry name" value="Transcription factor Sp3"/>
    <property type="match status" value="1"/>
</dbReference>
<organism evidence="14 15">
    <name type="scientific">Holothuria leucospilota</name>
    <name type="common">Black long sea cucumber</name>
    <name type="synonym">Mertensiothuria leucospilota</name>
    <dbReference type="NCBI Taxonomy" id="206669"/>
    <lineage>
        <taxon>Eukaryota</taxon>
        <taxon>Metazoa</taxon>
        <taxon>Echinodermata</taxon>
        <taxon>Eleutherozoa</taxon>
        <taxon>Echinozoa</taxon>
        <taxon>Holothuroidea</taxon>
        <taxon>Aspidochirotacea</taxon>
        <taxon>Aspidochirotida</taxon>
        <taxon>Holothuriidae</taxon>
        <taxon>Holothuria</taxon>
    </lineage>
</organism>
<dbReference type="Pfam" id="PF00096">
    <property type="entry name" value="zf-C2H2"/>
    <property type="match status" value="2"/>
</dbReference>
<feature type="domain" description="C2H2-type" evidence="13">
    <location>
        <begin position="758"/>
        <end position="785"/>
    </location>
</feature>
<evidence type="ECO:0000256" key="7">
    <source>
        <dbReference type="ARBA" id="ARBA00023125"/>
    </source>
</evidence>
<dbReference type="AlphaFoldDB" id="A0A9Q1BAV2"/>
<comment type="similarity">
    <text evidence="10">Belongs to the Sp1 C2H2-type zinc-finger protein family.</text>
</comment>
<dbReference type="GO" id="GO:0005634">
    <property type="term" value="C:nucleus"/>
    <property type="evidence" value="ECO:0007669"/>
    <property type="project" value="UniProtKB-SubCell"/>
</dbReference>
<keyword evidence="2" id="KW-0479">Metal-binding</keyword>
<keyword evidence="7" id="KW-0238">DNA-binding</keyword>
<dbReference type="EMBL" id="JAIZAY010000023">
    <property type="protein sequence ID" value="KAJ8019880.1"/>
    <property type="molecule type" value="Genomic_DNA"/>
</dbReference>
<feature type="compositionally biased region" description="Polar residues" evidence="12">
    <location>
        <begin position="818"/>
        <end position="830"/>
    </location>
</feature>
<evidence type="ECO:0000256" key="1">
    <source>
        <dbReference type="ARBA" id="ARBA00004123"/>
    </source>
</evidence>
<gene>
    <name evidence="14" type="ORF">HOLleu_41652</name>
</gene>
<dbReference type="PANTHER" id="PTHR23235">
    <property type="entry name" value="KRUEPPEL-LIKE TRANSCRIPTION FACTOR"/>
    <property type="match status" value="1"/>
</dbReference>
<evidence type="ECO:0000256" key="11">
    <source>
        <dbReference type="PROSITE-ProRule" id="PRU00042"/>
    </source>
</evidence>
<dbReference type="GO" id="GO:0000981">
    <property type="term" value="F:DNA-binding transcription factor activity, RNA polymerase II-specific"/>
    <property type="evidence" value="ECO:0007669"/>
    <property type="project" value="TreeGrafter"/>
</dbReference>
<evidence type="ECO:0000313" key="14">
    <source>
        <dbReference type="EMBL" id="KAJ8019880.1"/>
    </source>
</evidence>
<proteinExistence type="inferred from homology"/>
<dbReference type="InterPro" id="IPR036236">
    <property type="entry name" value="Znf_C2H2_sf"/>
</dbReference>
<evidence type="ECO:0000256" key="9">
    <source>
        <dbReference type="ARBA" id="ARBA00023242"/>
    </source>
</evidence>
<keyword evidence="4 11" id="KW-0863">Zinc-finger</keyword>
<feature type="domain" description="C2H2-type" evidence="13">
    <location>
        <begin position="698"/>
        <end position="727"/>
    </location>
</feature>
<keyword evidence="6" id="KW-0805">Transcription regulation</keyword>
<evidence type="ECO:0000256" key="5">
    <source>
        <dbReference type="ARBA" id="ARBA00022833"/>
    </source>
</evidence>
<keyword evidence="8" id="KW-0804">Transcription</keyword>
<evidence type="ECO:0000256" key="2">
    <source>
        <dbReference type="ARBA" id="ARBA00022723"/>
    </source>
</evidence>
<dbReference type="PROSITE" id="PS50157">
    <property type="entry name" value="ZINC_FINGER_C2H2_2"/>
    <property type="match status" value="3"/>
</dbReference>
<reference evidence="14" key="1">
    <citation type="submission" date="2021-10" db="EMBL/GenBank/DDBJ databases">
        <title>Tropical sea cucumber genome reveals ecological adaptation and Cuvierian tubules defense mechanism.</title>
        <authorList>
            <person name="Chen T."/>
        </authorList>
    </citation>
    <scope>NUCLEOTIDE SEQUENCE</scope>
    <source>
        <strain evidence="14">Nanhai2018</strain>
        <tissue evidence="14">Muscle</tissue>
    </source>
</reference>
<feature type="compositionally biased region" description="Polar residues" evidence="12">
    <location>
        <begin position="791"/>
        <end position="801"/>
    </location>
</feature>
<keyword evidence="5" id="KW-0862">Zinc</keyword>
<feature type="region of interest" description="Disordered" evidence="12">
    <location>
        <begin position="286"/>
        <end position="330"/>
    </location>
</feature>
<dbReference type="SMART" id="SM00355">
    <property type="entry name" value="ZnF_C2H2"/>
    <property type="match status" value="3"/>
</dbReference>
<evidence type="ECO:0000256" key="12">
    <source>
        <dbReference type="SAM" id="MobiDB-lite"/>
    </source>
</evidence>
<comment type="caution">
    <text evidence="14">The sequence shown here is derived from an EMBL/GenBank/DDBJ whole genome shotgun (WGS) entry which is preliminary data.</text>
</comment>
<dbReference type="Gene3D" id="3.30.160.60">
    <property type="entry name" value="Classic Zinc Finger"/>
    <property type="match status" value="3"/>
</dbReference>
<feature type="compositionally biased region" description="Polar residues" evidence="12">
    <location>
        <begin position="310"/>
        <end position="330"/>
    </location>
</feature>
<dbReference type="PROSITE" id="PS00028">
    <property type="entry name" value="ZINC_FINGER_C2H2_1"/>
    <property type="match status" value="3"/>
</dbReference>
<comment type="subcellular location">
    <subcellularLocation>
        <location evidence="1">Nucleus</location>
    </subcellularLocation>
</comment>
<keyword evidence="15" id="KW-1185">Reference proteome</keyword>
<dbReference type="PANTHER" id="PTHR23235:SF165">
    <property type="entry name" value="TRANSCRIPTION FACTOR BTD"/>
    <property type="match status" value="1"/>
</dbReference>
<evidence type="ECO:0000313" key="15">
    <source>
        <dbReference type="Proteomes" id="UP001152320"/>
    </source>
</evidence>